<evidence type="ECO:0000256" key="1">
    <source>
        <dbReference type="SAM" id="Phobius"/>
    </source>
</evidence>
<keyword evidence="1" id="KW-0472">Membrane</keyword>
<name>A0ABN9QES9_9DINO</name>
<keyword evidence="3" id="KW-1185">Reference proteome</keyword>
<evidence type="ECO:0000313" key="3">
    <source>
        <dbReference type="Proteomes" id="UP001189429"/>
    </source>
</evidence>
<gene>
    <name evidence="2" type="ORF">PCOR1329_LOCUS11254</name>
</gene>
<feature type="non-terminal residue" evidence="2">
    <location>
        <position position="1"/>
    </location>
</feature>
<evidence type="ECO:0000313" key="2">
    <source>
        <dbReference type="EMBL" id="CAK0804460.1"/>
    </source>
</evidence>
<keyword evidence="1" id="KW-1133">Transmembrane helix</keyword>
<accession>A0ABN9QES9</accession>
<protein>
    <recommendedName>
        <fullName evidence="4">Polyprotein 1a</fullName>
    </recommendedName>
</protein>
<dbReference type="Proteomes" id="UP001189429">
    <property type="component" value="Unassembled WGS sequence"/>
</dbReference>
<evidence type="ECO:0008006" key="4">
    <source>
        <dbReference type="Google" id="ProtNLM"/>
    </source>
</evidence>
<comment type="caution">
    <text evidence="2">The sequence shown here is derived from an EMBL/GenBank/DDBJ whole genome shotgun (WGS) entry which is preliminary data.</text>
</comment>
<feature type="transmembrane region" description="Helical" evidence="1">
    <location>
        <begin position="51"/>
        <end position="68"/>
    </location>
</feature>
<proteinExistence type="predicted"/>
<organism evidence="2 3">
    <name type="scientific">Prorocentrum cordatum</name>
    <dbReference type="NCBI Taxonomy" id="2364126"/>
    <lineage>
        <taxon>Eukaryota</taxon>
        <taxon>Sar</taxon>
        <taxon>Alveolata</taxon>
        <taxon>Dinophyceae</taxon>
        <taxon>Prorocentrales</taxon>
        <taxon>Prorocentraceae</taxon>
        <taxon>Prorocentrum</taxon>
    </lineage>
</organism>
<feature type="non-terminal residue" evidence="2">
    <location>
        <position position="155"/>
    </location>
</feature>
<sequence length="155" mass="17499">NLAECMIVAFSFRFLRLLSSMVKDTLLIVLFLALASLFLVRLGCHAERFEVLLMLMALVVFAALWRSSRRCCFVWYLVQSIVKECTLVFGPLVSGSLGVLDVWSLFINSYCVITEGEFIGCVGRICGATESEVELQLYYDEVRRTFVSASILLLM</sequence>
<reference evidence="2" key="1">
    <citation type="submission" date="2023-10" db="EMBL/GenBank/DDBJ databases">
        <authorList>
            <person name="Chen Y."/>
            <person name="Shah S."/>
            <person name="Dougan E. K."/>
            <person name="Thang M."/>
            <person name="Chan C."/>
        </authorList>
    </citation>
    <scope>NUCLEOTIDE SEQUENCE [LARGE SCALE GENOMIC DNA]</scope>
</reference>
<dbReference type="EMBL" id="CAUYUJ010003236">
    <property type="protein sequence ID" value="CAK0804460.1"/>
    <property type="molecule type" value="Genomic_DNA"/>
</dbReference>
<feature type="transmembrane region" description="Helical" evidence="1">
    <location>
        <begin position="25"/>
        <end position="44"/>
    </location>
</feature>
<keyword evidence="1" id="KW-0812">Transmembrane</keyword>